<dbReference type="EMBL" id="BAABKY010000002">
    <property type="protein sequence ID" value="GAA5075434.1"/>
    <property type="molecule type" value="Genomic_DNA"/>
</dbReference>
<feature type="domain" description="Peptidase M15A C-terminal" evidence="2">
    <location>
        <begin position="221"/>
        <end position="280"/>
    </location>
</feature>
<dbReference type="Gene3D" id="3.30.1380.10">
    <property type="match status" value="1"/>
</dbReference>
<organism evidence="3 4">
    <name type="scientific">Lysobacter panacisoli</name>
    <dbReference type="NCBI Taxonomy" id="1255263"/>
    <lineage>
        <taxon>Bacteria</taxon>
        <taxon>Pseudomonadati</taxon>
        <taxon>Pseudomonadota</taxon>
        <taxon>Gammaproteobacteria</taxon>
        <taxon>Lysobacterales</taxon>
        <taxon>Lysobacteraceae</taxon>
        <taxon>Lysobacter</taxon>
    </lineage>
</organism>
<accession>A0ABP9LC20</accession>
<keyword evidence="4" id="KW-1185">Reference proteome</keyword>
<dbReference type="InterPro" id="IPR009045">
    <property type="entry name" value="Zn_M74/Hedgehog-like"/>
</dbReference>
<dbReference type="SUPFAM" id="SSF55166">
    <property type="entry name" value="Hedgehog/DD-peptidase"/>
    <property type="match status" value="1"/>
</dbReference>
<feature type="region of interest" description="Disordered" evidence="1">
    <location>
        <begin position="289"/>
        <end position="329"/>
    </location>
</feature>
<reference evidence="4" key="1">
    <citation type="journal article" date="2019" name="Int. J. Syst. Evol. Microbiol.">
        <title>The Global Catalogue of Microorganisms (GCM) 10K type strain sequencing project: providing services to taxonomists for standard genome sequencing and annotation.</title>
        <authorList>
            <consortium name="The Broad Institute Genomics Platform"/>
            <consortium name="The Broad Institute Genome Sequencing Center for Infectious Disease"/>
            <person name="Wu L."/>
            <person name="Ma J."/>
        </authorList>
    </citation>
    <scope>NUCLEOTIDE SEQUENCE [LARGE SCALE GENOMIC DNA]</scope>
    <source>
        <strain evidence="4">JCM 19212</strain>
    </source>
</reference>
<dbReference type="Pfam" id="PF08291">
    <property type="entry name" value="Peptidase_M15_3"/>
    <property type="match status" value="1"/>
</dbReference>
<dbReference type="Proteomes" id="UP001501083">
    <property type="component" value="Unassembled WGS sequence"/>
</dbReference>
<evidence type="ECO:0000313" key="3">
    <source>
        <dbReference type="EMBL" id="GAA5075434.1"/>
    </source>
</evidence>
<evidence type="ECO:0000256" key="1">
    <source>
        <dbReference type="SAM" id="MobiDB-lite"/>
    </source>
</evidence>
<dbReference type="InterPro" id="IPR013230">
    <property type="entry name" value="Peptidase_M15A_C"/>
</dbReference>
<name>A0ABP9LC20_9GAMM</name>
<proteinExistence type="predicted"/>
<dbReference type="RefSeq" id="WP_158985759.1">
    <property type="nucleotide sequence ID" value="NZ_BAABKY010000002.1"/>
</dbReference>
<evidence type="ECO:0000259" key="2">
    <source>
        <dbReference type="Pfam" id="PF08291"/>
    </source>
</evidence>
<sequence>MAQIDTPNIFGQFLQGQQAGQEQRRKRTLGEFLQPALGGDQSALSQVYGVDPDAGLQVQGMASKQKAADRDSQIANLSQLARIYPSAPEQMKGHLYGQIVDLTEGLGMAAPGSLPRQHDPALDANFNKFLASVSGDQQPEQFTLGPGAKRFDASGRVIAEVPFAPPSMQYVGVPTGDGGEQKMLFDPRAGSFSAPNYGVEGGAVLDPTQDFPRLASNGAQVTSLYRDPERNAKVGGAANSQHMAGTGGDFVVPPEEKAQFIALAKQMGYEAIDEGDHVHVELPRGAQAANRFGPGQGLGRTPAKDRSFSQLSPQEAAAAGLPPGTVAQRNNETGQISVVSKPDARAGTGVTPLSAGEAAKVRRDFKETKDALNTFKAFDAALGEISKADSVLDGASRGRLGNAYNNARAALRIIYNTGVLQPGELPMLNQALADPNGFAALADPRSREQIQGQLDELYRTIARGIENQVASYPQIFNQQRFDDFRRNAEPTKAASPAPAQFTGFRVLD</sequence>
<evidence type="ECO:0000313" key="4">
    <source>
        <dbReference type="Proteomes" id="UP001501083"/>
    </source>
</evidence>
<comment type="caution">
    <text evidence="3">The sequence shown here is derived from an EMBL/GenBank/DDBJ whole genome shotgun (WGS) entry which is preliminary data.</text>
</comment>
<feature type="region of interest" description="Disordered" evidence="1">
    <location>
        <begin position="489"/>
        <end position="508"/>
    </location>
</feature>
<gene>
    <name evidence="3" type="ORF">GCM10025759_18980</name>
</gene>
<protein>
    <recommendedName>
        <fullName evidence="2">Peptidase M15A C-terminal domain-containing protein</fullName>
    </recommendedName>
</protein>